<keyword evidence="2" id="KW-0812">Transmembrane</keyword>
<dbReference type="Proteomes" id="UP000295773">
    <property type="component" value="Unassembled WGS sequence"/>
</dbReference>
<comment type="caution">
    <text evidence="4">The sequence shown here is derived from an EMBL/GenBank/DDBJ whole genome shotgun (WGS) entry which is preliminary data.</text>
</comment>
<keyword evidence="1" id="KW-0175">Coiled coil</keyword>
<dbReference type="RefSeq" id="WP_117547516.1">
    <property type="nucleotide sequence ID" value="NZ_JANKBG010000013.1"/>
</dbReference>
<gene>
    <name evidence="4" type="ORF">EDD61_1134</name>
</gene>
<dbReference type="Pfam" id="PF12693">
    <property type="entry name" value="GspL_C"/>
    <property type="match status" value="1"/>
</dbReference>
<feature type="domain" description="GspL periplasmic" evidence="3">
    <location>
        <begin position="37"/>
        <end position="167"/>
    </location>
</feature>
<evidence type="ECO:0000313" key="4">
    <source>
        <dbReference type="EMBL" id="TCU58381.1"/>
    </source>
</evidence>
<feature type="coiled-coil region" evidence="1">
    <location>
        <begin position="194"/>
        <end position="221"/>
    </location>
</feature>
<protein>
    <submittedName>
        <fullName evidence="4">GspL-like protein</fullName>
    </submittedName>
</protein>
<evidence type="ECO:0000313" key="5">
    <source>
        <dbReference type="Proteomes" id="UP000295773"/>
    </source>
</evidence>
<evidence type="ECO:0000259" key="3">
    <source>
        <dbReference type="Pfam" id="PF12693"/>
    </source>
</evidence>
<dbReference type="InterPro" id="IPR025691">
    <property type="entry name" value="GspL_pp_dom"/>
</dbReference>
<evidence type="ECO:0000256" key="2">
    <source>
        <dbReference type="SAM" id="Phobius"/>
    </source>
</evidence>
<keyword evidence="5" id="KW-1185">Reference proteome</keyword>
<accession>A0A4R3T972</accession>
<organism evidence="4 5">
    <name type="scientific">Longicatena caecimuris</name>
    <dbReference type="NCBI Taxonomy" id="1796635"/>
    <lineage>
        <taxon>Bacteria</taxon>
        <taxon>Bacillati</taxon>
        <taxon>Bacillota</taxon>
        <taxon>Erysipelotrichia</taxon>
        <taxon>Erysipelotrichales</taxon>
        <taxon>Erysipelotrichaceae</taxon>
        <taxon>Longicatena</taxon>
    </lineage>
</organism>
<keyword evidence="2" id="KW-1133">Transmembrane helix</keyword>
<dbReference type="AlphaFoldDB" id="A0A4R3T972"/>
<name>A0A4R3T972_9FIRM</name>
<dbReference type="EMBL" id="SMBP01000013">
    <property type="protein sequence ID" value="TCU58381.1"/>
    <property type="molecule type" value="Genomic_DNA"/>
</dbReference>
<evidence type="ECO:0000256" key="1">
    <source>
        <dbReference type="SAM" id="Coils"/>
    </source>
</evidence>
<proteinExistence type="predicted"/>
<feature type="transmembrane region" description="Helical" evidence="2">
    <location>
        <begin position="28"/>
        <end position="51"/>
    </location>
</feature>
<reference evidence="4 5" key="1">
    <citation type="submission" date="2019-03" db="EMBL/GenBank/DDBJ databases">
        <title>Genomic Encyclopedia of Type Strains, Phase IV (KMG-IV): sequencing the most valuable type-strain genomes for metagenomic binning, comparative biology and taxonomic classification.</title>
        <authorList>
            <person name="Goeker M."/>
        </authorList>
    </citation>
    <scope>NUCLEOTIDE SEQUENCE [LARGE SCALE GENOMIC DNA]</scope>
    <source>
        <strain evidence="4 5">DSM 29481</strain>
    </source>
</reference>
<sequence>MASKLSKKDIDLLSAYKQKKETPKYTGALKYAALPSGMLIVVLALFIYFTLSNHQLENETEDLKQQTTKIQEQIANDPNLERYNSLQTVKRDIAAYKKFKKDIQSYPELSQDTFDKILLASDVDITVTSFNYTRESQIVTLQIEGTNVNSTEQFVRRLKNTDLFAMVNYSGYVQNEKILANNDTVSKKQDATDNKQTNKNVSDAQALMELLENLNKTQQQETIKQQPETQKVYTATILCTLK</sequence>
<keyword evidence="2" id="KW-0472">Membrane</keyword>